<keyword evidence="1" id="KW-1277">Toxin-antitoxin system</keyword>
<organism evidence="2">
    <name type="scientific">uncultured Desulfobacterium sp</name>
    <dbReference type="NCBI Taxonomy" id="201089"/>
    <lineage>
        <taxon>Bacteria</taxon>
        <taxon>Pseudomonadati</taxon>
        <taxon>Thermodesulfobacteriota</taxon>
        <taxon>Desulfobacteria</taxon>
        <taxon>Desulfobacterales</taxon>
        <taxon>Desulfobacteriaceae</taxon>
        <taxon>Desulfobacterium</taxon>
        <taxon>environmental samples</taxon>
    </lineage>
</organism>
<accession>E1YMD8</accession>
<dbReference type="AlphaFoldDB" id="E1YMD8"/>
<dbReference type="Pfam" id="PF05016">
    <property type="entry name" value="ParE_toxin"/>
    <property type="match status" value="1"/>
</dbReference>
<dbReference type="SUPFAM" id="SSF143011">
    <property type="entry name" value="RelE-like"/>
    <property type="match status" value="1"/>
</dbReference>
<dbReference type="PANTHER" id="PTHR38813:SF1">
    <property type="entry name" value="TOXIN RELE1-RELATED"/>
    <property type="match status" value="1"/>
</dbReference>
<dbReference type="InterPro" id="IPR052747">
    <property type="entry name" value="TA_system_RelE_toxin"/>
</dbReference>
<evidence type="ECO:0000313" key="2">
    <source>
        <dbReference type="EMBL" id="CBX31732.1"/>
    </source>
</evidence>
<reference evidence="2" key="1">
    <citation type="journal article" date="2011" name="Environ. Microbiol.">
        <title>Genomic insights into the metabolic potential of the polycyclic aromatic hydrocarbon degrading sulfate-reducing Deltaproteobacterium N47.</title>
        <authorList>
            <person name="Bergmann F."/>
            <person name="Selesi D."/>
            <person name="Weinmaier T."/>
            <person name="Tischler P."/>
            <person name="Rattei T."/>
            <person name="Meckenstock R.U."/>
        </authorList>
    </citation>
    <scope>NUCLEOTIDE SEQUENCE</scope>
</reference>
<dbReference type="InterPro" id="IPR007712">
    <property type="entry name" value="RelE/ParE_toxin"/>
</dbReference>
<gene>
    <name evidence="2" type="ORF">N47_M25570</name>
</gene>
<dbReference type="Gene3D" id="3.30.2310.20">
    <property type="entry name" value="RelE-like"/>
    <property type="match status" value="1"/>
</dbReference>
<sequence length="89" mass="10799">MNILYGKRFSKDLDAIRNESKIRKRVRELIEEIKKAGSLADIKDVKKIEGYAEYFRIKIGNYRLGIKRKQNNVELIRFLHRKEIYRRFP</sequence>
<protein>
    <submittedName>
        <fullName evidence="2">Uncharacterized protein MJ1103</fullName>
    </submittedName>
</protein>
<name>E1YMD8_9BACT</name>
<dbReference type="PANTHER" id="PTHR38813">
    <property type="match status" value="1"/>
</dbReference>
<evidence type="ECO:0000256" key="1">
    <source>
        <dbReference type="ARBA" id="ARBA00022649"/>
    </source>
</evidence>
<proteinExistence type="predicted"/>
<dbReference type="InterPro" id="IPR035093">
    <property type="entry name" value="RelE/ParE_toxin_dom_sf"/>
</dbReference>
<dbReference type="EMBL" id="FR695878">
    <property type="protein sequence ID" value="CBX31732.1"/>
    <property type="molecule type" value="Genomic_DNA"/>
</dbReference>